<name>A0A5N5QN59_9AGAM</name>
<dbReference type="InterPro" id="IPR013083">
    <property type="entry name" value="Znf_RING/FYVE/PHD"/>
</dbReference>
<sequence>MFFCAISGEAPLDPVISTKSGHVYERRLITKYIAENGTDPLTGEKLEEGDLLTVKASPKSVPPRPATLTSIPALLHTLQNEWDALMLETFALKQQYNSTRQELSHALYQGDAATRVVARLIRERDSARDALARVQESMGVTPTPATAEGAAASDIDMATEEGGVLPADIAKEINETQEKLSSARRKRKAPATYISATQVRTLKPKHTISSLHSASTPGINSLAISSIPPEGGNADEPSLFLTGGNDKIVQLYDRTAGRVLASLKGHTKKVTHVAFCEASGESISRMLLSASADKTARVWSHDSTSGEYIPRHTVKLHKGEVTGLAVHPTRTLFALASADKTYSIHSLATFQTVYQSPILTDPPPEAFTSLAAHPDGQLLAVGTAAGIVQVYDIRQGALAASLAGEKSSGYSINTLGFSENGYQLAAPSSPSSVAIWDLRKLKTSATIPFADSFKINKLQYDFSAHYLAVAGSEGIKVLLHKTFEEVLNIEDAGDVMDATFAGSNGMELWGVGPREVRIWSPSEN</sequence>
<dbReference type="InterPro" id="IPR003613">
    <property type="entry name" value="Ubox_domain"/>
</dbReference>
<keyword evidence="10 15" id="KW-0833">Ubl conjugation pathway</keyword>
<dbReference type="InterPro" id="IPR055340">
    <property type="entry name" value="RING-Ubox_PRP19"/>
</dbReference>
<keyword evidence="8" id="KW-0677">Repeat</keyword>
<dbReference type="GO" id="GO:0006281">
    <property type="term" value="P:DNA repair"/>
    <property type="evidence" value="ECO:0007669"/>
    <property type="project" value="UniProtKB-KW"/>
</dbReference>
<dbReference type="SMART" id="SM00504">
    <property type="entry name" value="Ubox"/>
    <property type="match status" value="1"/>
</dbReference>
<keyword evidence="13 15" id="KW-0539">Nucleus</keyword>
<dbReference type="CDD" id="cd16656">
    <property type="entry name" value="RING-Ubox_PRP19"/>
    <property type="match status" value="1"/>
</dbReference>
<feature type="repeat" description="WD" evidence="14">
    <location>
        <begin position="405"/>
        <end position="446"/>
    </location>
</feature>
<evidence type="ECO:0000256" key="8">
    <source>
        <dbReference type="ARBA" id="ARBA00022737"/>
    </source>
</evidence>
<dbReference type="AlphaFoldDB" id="A0A5N5QN59"/>
<dbReference type="PROSITE" id="PS51698">
    <property type="entry name" value="U_BOX"/>
    <property type="match status" value="1"/>
</dbReference>
<dbReference type="EC" id="2.3.2.27" evidence="15"/>
<keyword evidence="18" id="KW-1185">Reference proteome</keyword>
<evidence type="ECO:0000256" key="6">
    <source>
        <dbReference type="ARBA" id="ARBA00022679"/>
    </source>
</evidence>
<dbReference type="PROSITE" id="PS50294">
    <property type="entry name" value="WD_REPEATS_REGION"/>
    <property type="match status" value="1"/>
</dbReference>
<reference evidence="17 18" key="1">
    <citation type="journal article" date="2019" name="Fungal Biol. Biotechnol.">
        <title>Draft genome sequence of fastidious pathogen Ceratobasidium theobromae, which causes vascular-streak dieback in Theobroma cacao.</title>
        <authorList>
            <person name="Ali S.S."/>
            <person name="Asman A."/>
            <person name="Shao J."/>
            <person name="Firmansyah A.P."/>
            <person name="Susilo A.W."/>
            <person name="Rosmana A."/>
            <person name="McMahon P."/>
            <person name="Junaid M."/>
            <person name="Guest D."/>
            <person name="Kheng T.Y."/>
            <person name="Meinhardt L.W."/>
            <person name="Bailey B.A."/>
        </authorList>
    </citation>
    <scope>NUCLEOTIDE SEQUENCE [LARGE SCALE GENOMIC DNA]</scope>
    <source>
        <strain evidence="17 18">CT2</strain>
    </source>
</reference>
<evidence type="ECO:0000256" key="7">
    <source>
        <dbReference type="ARBA" id="ARBA00022728"/>
    </source>
</evidence>
<comment type="function">
    <text evidence="15">Ubiquitin-protein ligase which is mainly involved pre-mRNA splicing and DNA repair. Required for pre-mRNA splicing as component of the spliceosome.</text>
</comment>
<evidence type="ECO:0000256" key="13">
    <source>
        <dbReference type="ARBA" id="ARBA00023242"/>
    </source>
</evidence>
<evidence type="ECO:0000256" key="12">
    <source>
        <dbReference type="ARBA" id="ARBA00023204"/>
    </source>
</evidence>
<comment type="subcellular location">
    <subcellularLocation>
        <location evidence="1 15">Nucleus</location>
    </subcellularLocation>
</comment>
<dbReference type="FunFam" id="3.30.40.10:FF:000027">
    <property type="entry name" value="Pre-mRNA-processing factor 19, putative"/>
    <property type="match status" value="1"/>
</dbReference>
<dbReference type="InterPro" id="IPR024977">
    <property type="entry name" value="Apc4-like_WD40_dom"/>
</dbReference>
<evidence type="ECO:0000256" key="3">
    <source>
        <dbReference type="ARBA" id="ARBA00006388"/>
    </source>
</evidence>
<proteinExistence type="inferred from homology"/>
<dbReference type="OrthoDB" id="687049at2759"/>
<keyword evidence="5 15" id="KW-0507">mRNA processing</keyword>
<dbReference type="InterPro" id="IPR036322">
    <property type="entry name" value="WD40_repeat_dom_sf"/>
</dbReference>
<dbReference type="GO" id="GO:0071006">
    <property type="term" value="C:U2-type catalytic step 1 spliceosome"/>
    <property type="evidence" value="ECO:0007669"/>
    <property type="project" value="TreeGrafter"/>
</dbReference>
<accession>A0A5N5QN59</accession>
<dbReference type="InterPro" id="IPR013915">
    <property type="entry name" value="Prp19_cc"/>
</dbReference>
<keyword evidence="9 15" id="KW-0227">DNA damage</keyword>
<keyword evidence="11 15" id="KW-0508">mRNA splicing</keyword>
<organism evidence="17 18">
    <name type="scientific">Ceratobasidium theobromae</name>
    <dbReference type="NCBI Taxonomy" id="1582974"/>
    <lineage>
        <taxon>Eukaryota</taxon>
        <taxon>Fungi</taxon>
        <taxon>Dikarya</taxon>
        <taxon>Basidiomycota</taxon>
        <taxon>Agaricomycotina</taxon>
        <taxon>Agaricomycetes</taxon>
        <taxon>Cantharellales</taxon>
        <taxon>Ceratobasidiaceae</taxon>
        <taxon>Ceratobasidium</taxon>
    </lineage>
</organism>
<keyword evidence="6 15" id="KW-0808">Transferase</keyword>
<dbReference type="GO" id="GO:0000974">
    <property type="term" value="C:Prp19 complex"/>
    <property type="evidence" value="ECO:0007669"/>
    <property type="project" value="UniProtKB-UniRule"/>
</dbReference>
<dbReference type="Pfam" id="PF00400">
    <property type="entry name" value="WD40"/>
    <property type="match status" value="1"/>
</dbReference>
<keyword evidence="12 15" id="KW-0234">DNA repair</keyword>
<evidence type="ECO:0000313" key="18">
    <source>
        <dbReference type="Proteomes" id="UP000383932"/>
    </source>
</evidence>
<dbReference type="GO" id="GO:0070534">
    <property type="term" value="P:protein K63-linked ubiquitination"/>
    <property type="evidence" value="ECO:0007669"/>
    <property type="project" value="UniProtKB-UniRule"/>
</dbReference>
<comment type="similarity">
    <text evidence="3 15">Belongs to the WD repeat PRP19 family.</text>
</comment>
<keyword evidence="4 14" id="KW-0853">WD repeat</keyword>
<dbReference type="EMBL" id="SSOP01000048">
    <property type="protein sequence ID" value="KAB5593003.1"/>
    <property type="molecule type" value="Genomic_DNA"/>
</dbReference>
<dbReference type="SUPFAM" id="SSF57850">
    <property type="entry name" value="RING/U-box"/>
    <property type="match status" value="1"/>
</dbReference>
<dbReference type="InterPro" id="IPR015943">
    <property type="entry name" value="WD40/YVTN_repeat-like_dom_sf"/>
</dbReference>
<evidence type="ECO:0000256" key="10">
    <source>
        <dbReference type="ARBA" id="ARBA00022786"/>
    </source>
</evidence>
<dbReference type="InterPro" id="IPR038959">
    <property type="entry name" value="Prp19"/>
</dbReference>
<evidence type="ECO:0000256" key="14">
    <source>
        <dbReference type="PROSITE-ProRule" id="PRU00221"/>
    </source>
</evidence>
<dbReference type="GO" id="GO:0000398">
    <property type="term" value="P:mRNA splicing, via spliceosome"/>
    <property type="evidence" value="ECO:0007669"/>
    <property type="project" value="InterPro"/>
</dbReference>
<comment type="pathway">
    <text evidence="2 15">Protein modification; protein ubiquitination.</text>
</comment>
<comment type="caution">
    <text evidence="17">The sequence shown here is derived from an EMBL/GenBank/DDBJ whole genome shotgun (WGS) entry which is preliminary data.</text>
</comment>
<keyword evidence="7 15" id="KW-0747">Spliceosome</keyword>
<evidence type="ECO:0000256" key="9">
    <source>
        <dbReference type="ARBA" id="ARBA00022763"/>
    </source>
</evidence>
<evidence type="ECO:0000259" key="16">
    <source>
        <dbReference type="PROSITE" id="PS51698"/>
    </source>
</evidence>
<dbReference type="Pfam" id="PF04564">
    <property type="entry name" value="U-box"/>
    <property type="match status" value="1"/>
</dbReference>
<dbReference type="UniPathway" id="UPA00143"/>
<dbReference type="Pfam" id="PF12894">
    <property type="entry name" value="ANAPC4_WD40"/>
    <property type="match status" value="1"/>
</dbReference>
<evidence type="ECO:0000256" key="2">
    <source>
        <dbReference type="ARBA" id="ARBA00004906"/>
    </source>
</evidence>
<feature type="repeat" description="WD" evidence="14">
    <location>
        <begin position="263"/>
        <end position="300"/>
    </location>
</feature>
<dbReference type="SUPFAM" id="SSF50978">
    <property type="entry name" value="WD40 repeat-like"/>
    <property type="match status" value="1"/>
</dbReference>
<dbReference type="PANTHER" id="PTHR43995">
    <property type="entry name" value="PRE-MRNA-PROCESSING FACTOR 19"/>
    <property type="match status" value="1"/>
</dbReference>
<feature type="domain" description="U-box" evidence="16">
    <location>
        <begin position="1"/>
        <end position="71"/>
    </location>
</feature>
<comment type="catalytic activity">
    <reaction evidence="15">
        <text>S-ubiquitinyl-[E2 ubiquitin-conjugating enzyme]-L-cysteine + [acceptor protein]-L-lysine = [E2 ubiquitin-conjugating enzyme]-L-cysteine + N(6)-ubiquitinyl-[acceptor protein]-L-lysine.</text>
        <dbReference type="EC" id="2.3.2.27"/>
    </reaction>
</comment>
<dbReference type="Proteomes" id="UP000383932">
    <property type="component" value="Unassembled WGS sequence"/>
</dbReference>
<dbReference type="GO" id="GO:0061630">
    <property type="term" value="F:ubiquitin protein ligase activity"/>
    <property type="evidence" value="ECO:0007669"/>
    <property type="project" value="UniProtKB-UniRule"/>
</dbReference>
<dbReference type="SMART" id="SM00320">
    <property type="entry name" value="WD40"/>
    <property type="match status" value="5"/>
</dbReference>
<evidence type="ECO:0000256" key="11">
    <source>
        <dbReference type="ARBA" id="ARBA00023187"/>
    </source>
</evidence>
<dbReference type="Gene3D" id="3.30.40.10">
    <property type="entry name" value="Zinc/RING finger domain, C3HC4 (zinc finger)"/>
    <property type="match status" value="1"/>
</dbReference>
<evidence type="ECO:0000256" key="5">
    <source>
        <dbReference type="ARBA" id="ARBA00022664"/>
    </source>
</evidence>
<dbReference type="GO" id="GO:0005737">
    <property type="term" value="C:cytoplasm"/>
    <property type="evidence" value="ECO:0007669"/>
    <property type="project" value="TreeGrafter"/>
</dbReference>
<dbReference type="InterPro" id="IPR001680">
    <property type="entry name" value="WD40_rpt"/>
</dbReference>
<evidence type="ECO:0000256" key="4">
    <source>
        <dbReference type="ARBA" id="ARBA00022574"/>
    </source>
</evidence>
<protein>
    <recommendedName>
        <fullName evidence="15">Pre-mRNA-processing factor 19</fullName>
        <ecNumber evidence="15">2.3.2.27</ecNumber>
    </recommendedName>
</protein>
<comment type="subunit">
    <text evidence="15">Homotetramer.</text>
</comment>
<evidence type="ECO:0000256" key="15">
    <source>
        <dbReference type="RuleBase" id="RU367101"/>
    </source>
</evidence>
<dbReference type="PROSITE" id="PS50082">
    <property type="entry name" value="WD_REPEATS_2"/>
    <property type="match status" value="2"/>
</dbReference>
<gene>
    <name evidence="17" type="ORF">CTheo_3557</name>
</gene>
<evidence type="ECO:0000256" key="1">
    <source>
        <dbReference type="ARBA" id="ARBA00004123"/>
    </source>
</evidence>
<dbReference type="Pfam" id="PF08606">
    <property type="entry name" value="Prp19"/>
    <property type="match status" value="1"/>
</dbReference>
<dbReference type="Gene3D" id="2.130.10.10">
    <property type="entry name" value="YVTN repeat-like/Quinoprotein amine dehydrogenase"/>
    <property type="match status" value="1"/>
</dbReference>
<dbReference type="PANTHER" id="PTHR43995:SF1">
    <property type="entry name" value="PRE-MRNA-PROCESSING FACTOR 19"/>
    <property type="match status" value="1"/>
</dbReference>
<evidence type="ECO:0000313" key="17">
    <source>
        <dbReference type="EMBL" id="KAB5593003.1"/>
    </source>
</evidence>